<evidence type="ECO:0000313" key="2">
    <source>
        <dbReference type="EMBL" id="MYG38521.1"/>
    </source>
</evidence>
<organism evidence="2">
    <name type="scientific">Synechococcus sp. SB0676_bin_10</name>
    <dbReference type="NCBI Taxonomy" id="2604869"/>
    <lineage>
        <taxon>Bacteria</taxon>
        <taxon>Bacillati</taxon>
        <taxon>Cyanobacteriota</taxon>
        <taxon>Cyanophyceae</taxon>
        <taxon>Synechococcales</taxon>
        <taxon>Synechococcaceae</taxon>
        <taxon>Synechococcus</taxon>
    </lineage>
</organism>
<evidence type="ECO:0000256" key="1">
    <source>
        <dbReference type="SAM" id="SignalP"/>
    </source>
</evidence>
<reference evidence="2" key="1">
    <citation type="submission" date="2019-09" db="EMBL/GenBank/DDBJ databases">
        <title>Characterisation of the sponge microbiome using genome-centric metagenomics.</title>
        <authorList>
            <person name="Engelberts J.P."/>
            <person name="Robbins S.J."/>
            <person name="De Goeij J.M."/>
            <person name="Aranda M."/>
            <person name="Bell S.C."/>
            <person name="Webster N.S."/>
        </authorList>
    </citation>
    <scope>NUCLEOTIDE SEQUENCE</scope>
    <source>
        <strain evidence="2">SB0676_bin_10</strain>
    </source>
</reference>
<gene>
    <name evidence="2" type="ORF">F4162_05960</name>
</gene>
<protein>
    <submittedName>
        <fullName evidence="2">Uncharacterized protein</fullName>
    </submittedName>
</protein>
<accession>A0A6B1F6B7</accession>
<feature type="chain" id="PRO_5025674687" evidence="1">
    <location>
        <begin position="26"/>
        <end position="172"/>
    </location>
</feature>
<dbReference type="EMBL" id="VYDO01000192">
    <property type="protein sequence ID" value="MYG38521.1"/>
    <property type="molecule type" value="Genomic_DNA"/>
</dbReference>
<sequence>MDFFRKSTTWLIIAGLVTPLSPALAQTSGQFTLAGSFAYSYEQIQHGGTTFTGGNLEGGATIVSSGQGSLFPEGQNFLQSCVVFSEESARGLDLKGPCTLTETKEYGEDRLFFISIRKQGGLGDASSGGTGRMNLVGGTGKYAGITGQCSYETQYLTASTLVTTAECAWRQP</sequence>
<feature type="signal peptide" evidence="1">
    <location>
        <begin position="1"/>
        <end position="25"/>
    </location>
</feature>
<comment type="caution">
    <text evidence="2">The sequence shown here is derived from an EMBL/GenBank/DDBJ whole genome shotgun (WGS) entry which is preliminary data.</text>
</comment>
<name>A0A6B1F6B7_9SYNE</name>
<keyword evidence="1" id="KW-0732">Signal</keyword>
<proteinExistence type="predicted"/>
<dbReference type="AlphaFoldDB" id="A0A6B1F6B7"/>